<reference evidence="1 2" key="1">
    <citation type="submission" date="2020-02" db="EMBL/GenBank/DDBJ databases">
        <title>Draft genome sequence of Haematococcus lacustris strain NIES-144.</title>
        <authorList>
            <person name="Morimoto D."/>
            <person name="Nakagawa S."/>
            <person name="Yoshida T."/>
            <person name="Sawayama S."/>
        </authorList>
    </citation>
    <scope>NUCLEOTIDE SEQUENCE [LARGE SCALE GENOMIC DNA]</scope>
    <source>
        <strain evidence="1 2">NIES-144</strain>
    </source>
</reference>
<dbReference type="Proteomes" id="UP000485058">
    <property type="component" value="Unassembled WGS sequence"/>
</dbReference>
<evidence type="ECO:0000313" key="1">
    <source>
        <dbReference type="EMBL" id="GFH13574.1"/>
    </source>
</evidence>
<keyword evidence="2" id="KW-1185">Reference proteome</keyword>
<comment type="caution">
    <text evidence="1">The sequence shown here is derived from an EMBL/GenBank/DDBJ whole genome shotgun (WGS) entry which is preliminary data.</text>
</comment>
<dbReference type="AlphaFoldDB" id="A0A699Z3U1"/>
<organism evidence="1 2">
    <name type="scientific">Haematococcus lacustris</name>
    <name type="common">Green alga</name>
    <name type="synonym">Haematococcus pluvialis</name>
    <dbReference type="NCBI Taxonomy" id="44745"/>
    <lineage>
        <taxon>Eukaryota</taxon>
        <taxon>Viridiplantae</taxon>
        <taxon>Chlorophyta</taxon>
        <taxon>core chlorophytes</taxon>
        <taxon>Chlorophyceae</taxon>
        <taxon>CS clade</taxon>
        <taxon>Chlamydomonadales</taxon>
        <taxon>Haematococcaceae</taxon>
        <taxon>Haematococcus</taxon>
    </lineage>
</organism>
<proteinExistence type="predicted"/>
<accession>A0A699Z3U1</accession>
<dbReference type="EMBL" id="BLLF01000628">
    <property type="protein sequence ID" value="GFH13574.1"/>
    <property type="molecule type" value="Genomic_DNA"/>
</dbReference>
<evidence type="ECO:0000313" key="2">
    <source>
        <dbReference type="Proteomes" id="UP000485058"/>
    </source>
</evidence>
<name>A0A699Z3U1_HAELA</name>
<gene>
    <name evidence="1" type="ORF">HaLaN_09491</name>
</gene>
<sequence length="77" mass="8386">MRPGTEPRGHGGAERQHRRCDSHTARVFLRDAVKAGVFLGRRIGSIGAGVLSLAKWAVPPASLSSSARLRTVWLWPL</sequence>
<protein>
    <submittedName>
        <fullName evidence="1">Uncharacterized protein</fullName>
    </submittedName>
</protein>